<accession>A0A1I2RP71</accession>
<reference evidence="16" key="1">
    <citation type="submission" date="2016-10" db="EMBL/GenBank/DDBJ databases">
        <authorList>
            <person name="Varghese N."/>
            <person name="Submissions S."/>
        </authorList>
    </citation>
    <scope>NUCLEOTIDE SEQUENCE [LARGE SCALE GENOMIC DNA]</scope>
    <source>
        <strain evidence="16">Gh-105</strain>
    </source>
</reference>
<dbReference type="SUPFAM" id="SSF82093">
    <property type="entry name" value="Heme chaperone CcmE"/>
    <property type="match status" value="1"/>
</dbReference>
<dbReference type="GO" id="GO:0017003">
    <property type="term" value="P:protein-heme linkage"/>
    <property type="evidence" value="ECO:0007669"/>
    <property type="project" value="UniProtKB-UniRule"/>
</dbReference>
<evidence type="ECO:0000256" key="12">
    <source>
        <dbReference type="HAMAP-Rule" id="MF_01959"/>
    </source>
</evidence>
<keyword evidence="3 12" id="KW-0349">Heme</keyword>
<dbReference type="PANTHER" id="PTHR34128">
    <property type="entry name" value="CYTOCHROME C-TYPE BIOGENESIS PROTEIN CCME HOMOLOG, MITOCHONDRIAL"/>
    <property type="match status" value="1"/>
</dbReference>
<keyword evidence="4 12" id="KW-0812">Transmembrane</keyword>
<dbReference type="OrthoDB" id="9793584at2"/>
<dbReference type="AlphaFoldDB" id="A0A1I2RP71"/>
<dbReference type="Proteomes" id="UP000199229">
    <property type="component" value="Unassembled WGS sequence"/>
</dbReference>
<feature type="region of interest" description="Disordered" evidence="14">
    <location>
        <begin position="142"/>
        <end position="184"/>
    </location>
</feature>
<evidence type="ECO:0000256" key="3">
    <source>
        <dbReference type="ARBA" id="ARBA00022617"/>
    </source>
</evidence>
<keyword evidence="5 12" id="KW-0479">Metal-binding</keyword>
<comment type="subcellular location">
    <subcellularLocation>
        <location evidence="1">Cell inner membrane</location>
    </subcellularLocation>
    <subcellularLocation>
        <location evidence="12">Cell membrane</location>
        <topology evidence="12">Single-pass type II membrane protein</topology>
    </subcellularLocation>
</comment>
<feature type="topological domain" description="Extracellular" evidence="12">
    <location>
        <begin position="29"/>
        <end position="184"/>
    </location>
</feature>
<evidence type="ECO:0000256" key="2">
    <source>
        <dbReference type="ARBA" id="ARBA00022475"/>
    </source>
</evidence>
<gene>
    <name evidence="12" type="primary">ccmE</name>
    <name evidence="12" type="synonym">cycJ</name>
    <name evidence="15" type="ORF">SAMN05192565_10354</name>
</gene>
<dbReference type="GO" id="GO:0046872">
    <property type="term" value="F:metal ion binding"/>
    <property type="evidence" value="ECO:0007669"/>
    <property type="project" value="UniProtKB-KW"/>
</dbReference>
<dbReference type="HAMAP" id="MF_01959">
    <property type="entry name" value="CcmE"/>
    <property type="match status" value="1"/>
</dbReference>
<evidence type="ECO:0000256" key="10">
    <source>
        <dbReference type="ARBA" id="ARBA00023136"/>
    </source>
</evidence>
<keyword evidence="7 12" id="KW-0735">Signal-anchor</keyword>
<feature type="topological domain" description="Cytoplasmic" evidence="12">
    <location>
        <begin position="1"/>
        <end position="7"/>
    </location>
</feature>
<evidence type="ECO:0000256" key="14">
    <source>
        <dbReference type="SAM" id="MobiDB-lite"/>
    </source>
</evidence>
<evidence type="ECO:0000256" key="9">
    <source>
        <dbReference type="ARBA" id="ARBA00023004"/>
    </source>
</evidence>
<feature type="binding site" description="covalent" evidence="12 13">
    <location>
        <position position="122"/>
    </location>
    <ligand>
        <name>heme</name>
        <dbReference type="ChEBI" id="CHEBI:30413"/>
    </ligand>
</feature>
<dbReference type="GO" id="GO:0020037">
    <property type="term" value="F:heme binding"/>
    <property type="evidence" value="ECO:0007669"/>
    <property type="project" value="InterPro"/>
</dbReference>
<dbReference type="InterPro" id="IPR004329">
    <property type="entry name" value="CcmE"/>
</dbReference>
<dbReference type="Pfam" id="PF03100">
    <property type="entry name" value="CcmE"/>
    <property type="match status" value="1"/>
</dbReference>
<dbReference type="GO" id="GO:0017004">
    <property type="term" value="P:cytochrome complex assembly"/>
    <property type="evidence" value="ECO:0007669"/>
    <property type="project" value="UniProtKB-KW"/>
</dbReference>
<keyword evidence="6 12" id="KW-0201">Cytochrome c-type biogenesis</keyword>
<organism evidence="15 16">
    <name type="scientific">Methylobacterium gossipiicola</name>
    <dbReference type="NCBI Taxonomy" id="582675"/>
    <lineage>
        <taxon>Bacteria</taxon>
        <taxon>Pseudomonadati</taxon>
        <taxon>Pseudomonadota</taxon>
        <taxon>Alphaproteobacteria</taxon>
        <taxon>Hyphomicrobiales</taxon>
        <taxon>Methylobacteriaceae</taxon>
        <taxon>Methylobacterium</taxon>
    </lineage>
</organism>
<dbReference type="GO" id="GO:0005886">
    <property type="term" value="C:plasma membrane"/>
    <property type="evidence" value="ECO:0007669"/>
    <property type="project" value="UniProtKB-SubCell"/>
</dbReference>
<evidence type="ECO:0000256" key="5">
    <source>
        <dbReference type="ARBA" id="ARBA00022723"/>
    </source>
</evidence>
<evidence type="ECO:0000313" key="16">
    <source>
        <dbReference type="Proteomes" id="UP000199229"/>
    </source>
</evidence>
<evidence type="ECO:0000256" key="6">
    <source>
        <dbReference type="ARBA" id="ARBA00022748"/>
    </source>
</evidence>
<evidence type="ECO:0000256" key="4">
    <source>
        <dbReference type="ARBA" id="ARBA00022692"/>
    </source>
</evidence>
<keyword evidence="8 12" id="KW-1133">Transmembrane helix</keyword>
<dbReference type="STRING" id="582675.SAMN05192565_10354"/>
<dbReference type="FunFam" id="2.40.50.140:FF:000104">
    <property type="entry name" value="Cytochrome c-type biogenesis protein CcmE"/>
    <property type="match status" value="1"/>
</dbReference>
<dbReference type="InterPro" id="IPR012340">
    <property type="entry name" value="NA-bd_OB-fold"/>
</dbReference>
<dbReference type="PANTHER" id="PTHR34128:SF2">
    <property type="entry name" value="CYTOCHROME C-TYPE BIOGENESIS PROTEIN CCME HOMOLOG, MITOCHONDRIAL"/>
    <property type="match status" value="1"/>
</dbReference>
<evidence type="ECO:0000313" key="15">
    <source>
        <dbReference type="EMBL" id="SFG42464.1"/>
    </source>
</evidence>
<evidence type="ECO:0000256" key="8">
    <source>
        <dbReference type="ARBA" id="ARBA00022989"/>
    </source>
</evidence>
<dbReference type="Gene3D" id="2.40.50.140">
    <property type="entry name" value="Nucleic acid-binding proteins"/>
    <property type="match status" value="1"/>
</dbReference>
<keyword evidence="10 12" id="KW-0472">Membrane</keyword>
<comment type="similarity">
    <text evidence="12">Belongs to the CcmE/CycJ family.</text>
</comment>
<name>A0A1I2RP71_9HYPH</name>
<evidence type="ECO:0000256" key="1">
    <source>
        <dbReference type="ARBA" id="ARBA00004533"/>
    </source>
</evidence>
<dbReference type="NCBIfam" id="NF009731">
    <property type="entry name" value="PRK13254.1-5"/>
    <property type="match status" value="1"/>
</dbReference>
<comment type="function">
    <text evidence="11 12">Heme chaperone required for the biogenesis of c-type cytochromes. Transiently binds heme delivered by CcmC and transfers the heme to apo-cytochromes in a process facilitated by CcmF and CcmH.</text>
</comment>
<keyword evidence="2 12" id="KW-1003">Cell membrane</keyword>
<feature type="binding site" description="axial binding residue" evidence="12 13">
    <location>
        <position position="126"/>
    </location>
    <ligand>
        <name>heme</name>
        <dbReference type="ChEBI" id="CHEBI:30413"/>
    </ligand>
    <ligandPart>
        <name>Fe</name>
        <dbReference type="ChEBI" id="CHEBI:18248"/>
    </ligandPart>
</feature>
<evidence type="ECO:0000256" key="13">
    <source>
        <dbReference type="PIRSR" id="PIRSR604329-50"/>
    </source>
</evidence>
<sequence length="184" mass="19566">MTRKSRRLILIAACGAVLALALGLILSAMSGSIVFFRSPSEVAAQGVAPGTRFRLGGLVKDGSVQRGPDQTVDFAVTDTNATVQVQYRGLLPDLFREGQGIVAEGRLEPGGIFRADTVLAKHDESYMPREVADALKAQGRWQEGKGMVEKPAEAKPAEAKTADTKPADASTAITDKTLGQRSER</sequence>
<dbReference type="NCBIfam" id="NF009727">
    <property type="entry name" value="PRK13254.1-1"/>
    <property type="match status" value="1"/>
</dbReference>
<dbReference type="EMBL" id="FOPM01000003">
    <property type="protein sequence ID" value="SFG42464.1"/>
    <property type="molecule type" value="Genomic_DNA"/>
</dbReference>
<proteinExistence type="inferred from homology"/>
<protein>
    <recommendedName>
        <fullName evidence="12">Cytochrome c-type biogenesis protein CcmE</fullName>
    </recommendedName>
    <alternativeName>
        <fullName evidence="12">Cytochrome c maturation protein E</fullName>
    </alternativeName>
    <alternativeName>
        <fullName evidence="12">Heme chaperone CcmE</fullName>
    </alternativeName>
</protein>
<evidence type="ECO:0000256" key="11">
    <source>
        <dbReference type="ARBA" id="ARBA00056663"/>
    </source>
</evidence>
<keyword evidence="9 12" id="KW-0408">Iron</keyword>
<feature type="compositionally biased region" description="Polar residues" evidence="14">
    <location>
        <begin position="173"/>
        <end position="184"/>
    </location>
</feature>
<dbReference type="InterPro" id="IPR036127">
    <property type="entry name" value="CcmE-like_sf"/>
</dbReference>
<feature type="compositionally biased region" description="Basic and acidic residues" evidence="14">
    <location>
        <begin position="142"/>
        <end position="166"/>
    </location>
</feature>
<dbReference type="RefSeq" id="WP_091969004.1">
    <property type="nucleotide sequence ID" value="NZ_FOPM01000003.1"/>
</dbReference>
<evidence type="ECO:0000256" key="7">
    <source>
        <dbReference type="ARBA" id="ARBA00022968"/>
    </source>
</evidence>
<keyword evidence="16" id="KW-1185">Reference proteome</keyword>